<reference evidence="10" key="1">
    <citation type="journal article" date="2006" name="PLoS Biol.">
        <title>Macronuclear genome sequence of the ciliate Tetrahymena thermophila, a model eukaryote.</title>
        <authorList>
            <person name="Eisen J.A."/>
            <person name="Coyne R.S."/>
            <person name="Wu M."/>
            <person name="Wu D."/>
            <person name="Thiagarajan M."/>
            <person name="Wortman J.R."/>
            <person name="Badger J.H."/>
            <person name="Ren Q."/>
            <person name="Amedeo P."/>
            <person name="Jones K.M."/>
            <person name="Tallon L.J."/>
            <person name="Delcher A.L."/>
            <person name="Salzberg S.L."/>
            <person name="Silva J.C."/>
            <person name="Haas B.J."/>
            <person name="Majoros W.H."/>
            <person name="Farzad M."/>
            <person name="Carlton J.M."/>
            <person name="Smith R.K. Jr."/>
            <person name="Garg J."/>
            <person name="Pearlman R.E."/>
            <person name="Karrer K.M."/>
            <person name="Sun L."/>
            <person name="Manning G."/>
            <person name="Elde N.C."/>
            <person name="Turkewitz A.P."/>
            <person name="Asai D.J."/>
            <person name="Wilkes D.E."/>
            <person name="Wang Y."/>
            <person name="Cai H."/>
            <person name="Collins K."/>
            <person name="Stewart B.A."/>
            <person name="Lee S.R."/>
            <person name="Wilamowska K."/>
            <person name="Weinberg Z."/>
            <person name="Ruzzo W.L."/>
            <person name="Wloga D."/>
            <person name="Gaertig J."/>
            <person name="Frankel J."/>
            <person name="Tsao C.-C."/>
            <person name="Gorovsky M.A."/>
            <person name="Keeling P.J."/>
            <person name="Waller R.F."/>
            <person name="Patron N.J."/>
            <person name="Cherry J.M."/>
            <person name="Stover N.A."/>
            <person name="Krieger C.J."/>
            <person name="del Toro C."/>
            <person name="Ryder H.F."/>
            <person name="Williamson S.C."/>
            <person name="Barbeau R.A."/>
            <person name="Hamilton E.P."/>
            <person name="Orias E."/>
        </authorList>
    </citation>
    <scope>NUCLEOTIDE SEQUENCE [LARGE SCALE GENOMIC DNA]</scope>
    <source>
        <strain evidence="10">SB210</strain>
    </source>
</reference>
<dbReference type="InterPro" id="IPR024977">
    <property type="entry name" value="Apc4-like_WD40_dom"/>
</dbReference>
<dbReference type="STRING" id="312017.I7MGE2"/>
<protein>
    <recommendedName>
        <fullName evidence="1">Anaphase-promoting complex subunit 4</fullName>
    </recommendedName>
</protein>
<dbReference type="InParanoid" id="I7MGE2"/>
<dbReference type="GeneID" id="7826041"/>
<dbReference type="Gene3D" id="2.130.10.10">
    <property type="entry name" value="YVTN repeat-like/Quinoprotein amine dehydrogenase"/>
    <property type="match status" value="1"/>
</dbReference>
<feature type="domain" description="Anaphase-promoting complex subunit 4 long" evidence="8">
    <location>
        <begin position="237"/>
        <end position="447"/>
    </location>
</feature>
<dbReference type="RefSeq" id="XP_001021620.3">
    <property type="nucleotide sequence ID" value="XM_001021620.3"/>
</dbReference>
<evidence type="ECO:0000256" key="5">
    <source>
        <dbReference type="ARBA" id="ARBA00023306"/>
    </source>
</evidence>
<sequence>MEEEIEQFTVGHEKPFPQDIKQLYWSNRMDLLAVVTSENILELHRISYKSQKVFHIEEINQIVSTCFSPDSYLLIYACDDGSMNIVKTENGKRLFSIDKMHKCQISTLDWVDLQVQCKIENLNMFNKGSQIDSFIIPIIPHEASEKKNVMKLNFLSEFNNKNDIRFLVTSDIASNLNISFNGLFTVCKFDLQQLVSNSNLSEPRSLSTLFLDDLSSFHIFISAKSSSNPSKDYLCFANIDTNIIHYYKEDIANIAYLMSYLDNMINFLNNSFMSLNKLILEVSRSYDAKMYIMEDLIKNNCSSNESGVIEKLPTVSEEFLRFLISGEYTPAIDQFLKKEVFDTNILEKMDQTLNKKIQSIQELITESMQSTVQRMMVVISQLESYAGQGNKYQTLGLDLNELRNLSLVVKQIFNLCDEVLVTATEIKLSIRNLIVWLNRCVIKTFESDNDQEIQNHKFALKEFQVDVQRLHHFLSNEERFRLKDLRIFTENKVDLPIKDEDEIKGSLKIPKPGSRNPKSSTQFTSGVAQNNSQMQNKFDIAISSVIGSSSSSQSSNTKQFENSGLLQSQILDFVLNSINNQISNVSNMIQPFNVMVETREAMPKETHSSSILQKIPKSNLIIAAKNLEKQWNNIFLKMQNEIGNYTKKPLEIIRLCPLSSLTRFKQLHSFQEVVTQEYKVVQPGKIRNQNLIQLFRVKKVRKQTIIQVVFIKVPQNYDLKDMCFDQSNRLLVLLSKQMEEQMNQSTQEDTGLSEIHLIKDDDMKPSKEFMGNLVQNIQLSLIEQIQPTEIYLNEMKIIKTMRLQTSNCDNLQSSFRGLNSVVQETNKVIIFD</sequence>
<evidence type="ECO:0000259" key="7">
    <source>
        <dbReference type="Pfam" id="PF12894"/>
    </source>
</evidence>
<dbReference type="GO" id="GO:0005680">
    <property type="term" value="C:anaphase-promoting complex"/>
    <property type="evidence" value="ECO:0007669"/>
    <property type="project" value="InterPro"/>
</dbReference>
<dbReference type="AlphaFoldDB" id="I7MGE2"/>
<dbReference type="InterPro" id="IPR024790">
    <property type="entry name" value="APC4_long_dom"/>
</dbReference>
<evidence type="ECO:0000256" key="3">
    <source>
        <dbReference type="ARBA" id="ARBA00022776"/>
    </source>
</evidence>
<evidence type="ECO:0000259" key="8">
    <source>
        <dbReference type="Pfam" id="PF12896"/>
    </source>
</evidence>
<evidence type="ECO:0000256" key="1">
    <source>
        <dbReference type="ARBA" id="ARBA00016067"/>
    </source>
</evidence>
<dbReference type="KEGG" id="tet:TTHERM_00149850"/>
<dbReference type="GO" id="GO:0070979">
    <property type="term" value="P:protein K11-linked ubiquitination"/>
    <property type="evidence" value="ECO:0007669"/>
    <property type="project" value="TreeGrafter"/>
</dbReference>
<evidence type="ECO:0000256" key="2">
    <source>
        <dbReference type="ARBA" id="ARBA00022618"/>
    </source>
</evidence>
<gene>
    <name evidence="9" type="ORF">TTHERM_00149850</name>
</gene>
<dbReference type="InterPro" id="IPR015943">
    <property type="entry name" value="WD40/YVTN_repeat-like_dom_sf"/>
</dbReference>
<keyword evidence="4" id="KW-0833">Ubl conjugation pathway</keyword>
<keyword evidence="3" id="KW-0498">Mitosis</keyword>
<accession>I7MGE2</accession>
<dbReference type="GO" id="GO:0034399">
    <property type="term" value="C:nuclear periphery"/>
    <property type="evidence" value="ECO:0007669"/>
    <property type="project" value="TreeGrafter"/>
</dbReference>
<name>I7MGE2_TETTS</name>
<dbReference type="PANTHER" id="PTHR13260:SF0">
    <property type="entry name" value="ANAPHASE-PROMOTING COMPLEX SUBUNIT 4"/>
    <property type="match status" value="1"/>
</dbReference>
<dbReference type="GO" id="GO:0051301">
    <property type="term" value="P:cell division"/>
    <property type="evidence" value="ECO:0007669"/>
    <property type="project" value="UniProtKB-KW"/>
</dbReference>
<dbReference type="PANTHER" id="PTHR13260">
    <property type="entry name" value="ANAPHASE PROMOTING COMPLEX SUBUNIT 4 APC4"/>
    <property type="match status" value="1"/>
</dbReference>
<evidence type="ECO:0000313" key="9">
    <source>
        <dbReference type="EMBL" id="EAS01374.3"/>
    </source>
</evidence>
<evidence type="ECO:0000256" key="6">
    <source>
        <dbReference type="SAM" id="MobiDB-lite"/>
    </source>
</evidence>
<proteinExistence type="predicted"/>
<keyword evidence="5" id="KW-0131">Cell cycle</keyword>
<dbReference type="Pfam" id="PF12894">
    <property type="entry name" value="ANAPC4_WD40"/>
    <property type="match status" value="1"/>
</dbReference>
<dbReference type="EMBL" id="GG662603">
    <property type="protein sequence ID" value="EAS01374.3"/>
    <property type="molecule type" value="Genomic_DNA"/>
</dbReference>
<evidence type="ECO:0000256" key="4">
    <source>
        <dbReference type="ARBA" id="ARBA00022786"/>
    </source>
</evidence>
<dbReference type="Pfam" id="PF12896">
    <property type="entry name" value="ANAPC4"/>
    <property type="match status" value="1"/>
</dbReference>
<dbReference type="Proteomes" id="UP000009168">
    <property type="component" value="Unassembled WGS sequence"/>
</dbReference>
<evidence type="ECO:0000313" key="10">
    <source>
        <dbReference type="Proteomes" id="UP000009168"/>
    </source>
</evidence>
<dbReference type="eggNOG" id="KOG4640">
    <property type="taxonomic scope" value="Eukaryota"/>
</dbReference>
<dbReference type="SUPFAM" id="SSF117289">
    <property type="entry name" value="Nucleoporin domain"/>
    <property type="match status" value="1"/>
</dbReference>
<feature type="region of interest" description="Disordered" evidence="6">
    <location>
        <begin position="505"/>
        <end position="524"/>
    </location>
</feature>
<keyword evidence="2" id="KW-0132">Cell division</keyword>
<dbReference type="OrthoDB" id="292688at2759"/>
<feature type="domain" description="Anaphase-promoting complex subunit 4-like WD40" evidence="7">
    <location>
        <begin position="24"/>
        <end position="111"/>
    </location>
</feature>
<dbReference type="InterPro" id="IPR024789">
    <property type="entry name" value="APC4"/>
</dbReference>
<organism evidence="9 10">
    <name type="scientific">Tetrahymena thermophila (strain SB210)</name>
    <dbReference type="NCBI Taxonomy" id="312017"/>
    <lineage>
        <taxon>Eukaryota</taxon>
        <taxon>Sar</taxon>
        <taxon>Alveolata</taxon>
        <taxon>Ciliophora</taxon>
        <taxon>Intramacronucleata</taxon>
        <taxon>Oligohymenophorea</taxon>
        <taxon>Hymenostomatida</taxon>
        <taxon>Tetrahymenina</taxon>
        <taxon>Tetrahymenidae</taxon>
        <taxon>Tetrahymena</taxon>
    </lineage>
</organism>
<keyword evidence="10" id="KW-1185">Reference proteome</keyword>
<dbReference type="GO" id="GO:0031145">
    <property type="term" value="P:anaphase-promoting complex-dependent catabolic process"/>
    <property type="evidence" value="ECO:0007669"/>
    <property type="project" value="InterPro"/>
</dbReference>